<dbReference type="Proteomes" id="UP000324351">
    <property type="component" value="Unassembled WGS sequence"/>
</dbReference>
<feature type="domain" description="Conserved hypothetical protein CHP03032" evidence="1">
    <location>
        <begin position="29"/>
        <end position="342"/>
    </location>
</feature>
<reference evidence="2 3" key="1">
    <citation type="submission" date="2019-09" db="EMBL/GenBank/DDBJ databases">
        <title>Nocardioides panacisoli sp. nov., isolated from the soil of a ginseng field.</title>
        <authorList>
            <person name="Cho C."/>
        </authorList>
    </citation>
    <scope>NUCLEOTIDE SEQUENCE [LARGE SCALE GENOMIC DNA]</scope>
    <source>
        <strain evidence="2 3">BN140041</strain>
    </source>
</reference>
<organism evidence="2 3">
    <name type="scientific">Nocardioides antri</name>
    <dbReference type="NCBI Taxonomy" id="2607659"/>
    <lineage>
        <taxon>Bacteria</taxon>
        <taxon>Bacillati</taxon>
        <taxon>Actinomycetota</taxon>
        <taxon>Actinomycetes</taxon>
        <taxon>Propionibacteriales</taxon>
        <taxon>Nocardioidaceae</taxon>
        <taxon>Nocardioides</taxon>
    </lineage>
</organism>
<dbReference type="NCBIfam" id="TIGR03032">
    <property type="entry name" value="TIGR03032 family protein"/>
    <property type="match status" value="1"/>
</dbReference>
<dbReference type="InterPro" id="IPR017481">
    <property type="entry name" value="CHP03032"/>
</dbReference>
<evidence type="ECO:0000259" key="1">
    <source>
        <dbReference type="Pfam" id="PF16261"/>
    </source>
</evidence>
<evidence type="ECO:0000313" key="3">
    <source>
        <dbReference type="Proteomes" id="UP000324351"/>
    </source>
</evidence>
<keyword evidence="3" id="KW-1185">Reference proteome</keyword>
<comment type="caution">
    <text evidence="2">The sequence shown here is derived from an EMBL/GenBank/DDBJ whole genome shotgun (WGS) entry which is preliminary data.</text>
</comment>
<dbReference type="EMBL" id="VUJW01000003">
    <property type="protein sequence ID" value="KAA1427237.1"/>
    <property type="molecule type" value="Genomic_DNA"/>
</dbReference>
<accession>A0A5B1M624</accession>
<gene>
    <name evidence="2" type="ORF">F0U47_06970</name>
</gene>
<reference evidence="2 3" key="2">
    <citation type="submission" date="2019-09" db="EMBL/GenBank/DDBJ databases">
        <authorList>
            <person name="Jin C."/>
        </authorList>
    </citation>
    <scope>NUCLEOTIDE SEQUENCE [LARGE SCALE GENOMIC DNA]</scope>
    <source>
        <strain evidence="2 3">BN140041</strain>
    </source>
</reference>
<dbReference type="AlphaFoldDB" id="A0A5B1M624"/>
<evidence type="ECO:0000313" key="2">
    <source>
        <dbReference type="EMBL" id="KAA1427237.1"/>
    </source>
</evidence>
<dbReference type="Pfam" id="PF16261">
    <property type="entry name" value="DUF4915"/>
    <property type="match status" value="1"/>
</dbReference>
<protein>
    <submittedName>
        <fullName evidence="2">TIGR03032 family protein</fullName>
    </submittedName>
</protein>
<proteinExistence type="predicted"/>
<dbReference type="RefSeq" id="WP_149749605.1">
    <property type="nucleotide sequence ID" value="NZ_VUJW01000003.1"/>
</dbReference>
<dbReference type="SUPFAM" id="SSF63825">
    <property type="entry name" value="YWTD domain"/>
    <property type="match status" value="1"/>
</dbReference>
<name>A0A5B1M624_9ACTN</name>
<sequence>MTAPHDTPAPSPGGPPPTEVRFHHSIGLPGLLDEAQCALLVSTYQAGQVVAVGAADERLTFSFRRFDHAMGLALGADGLAVAGKGQVWMLRDHSELAPAMSPAGRHDRCWLPRSSVVTGGIQCHEIAWGTTPAGEPDLWIVNTRFSCLAGLDERFSFVPRWRPPFISALAPQDRCHLNGLAMRDGSPAFVTVMALSDEPGGWRKRRNDSGAVLDVASGSPVTTGLAMPHSPRWYDGQLFVLNSGMGRLERVDLATGGREVVAALPGYARGLAIHGGLAFVGLSKIRETAIFGGAPIAAYHDQLKCGVGVIELSTGTTVGTLEFASGVEEIFDVQVVPGALSPTFGETDGDADDIWVLPHQREPHREEVGR</sequence>